<gene>
    <name evidence="2" type="ORF">G3576_25100</name>
</gene>
<dbReference type="PIRSF" id="PIRSF033239">
    <property type="entry name" value="ExoD"/>
    <property type="match status" value="1"/>
</dbReference>
<dbReference type="Pfam" id="PF06055">
    <property type="entry name" value="ExoD"/>
    <property type="match status" value="1"/>
</dbReference>
<comment type="caution">
    <text evidence="2">The sequence shown here is derived from an EMBL/GenBank/DDBJ whole genome shotgun (WGS) entry which is preliminary data.</text>
</comment>
<feature type="transmembrane region" description="Helical" evidence="1">
    <location>
        <begin position="138"/>
        <end position="158"/>
    </location>
</feature>
<evidence type="ECO:0000313" key="3">
    <source>
        <dbReference type="Proteomes" id="UP000475385"/>
    </source>
</evidence>
<dbReference type="AlphaFoldDB" id="A0A6M1LS98"/>
<dbReference type="RefSeq" id="WP_164697306.1">
    <property type="nucleotide sequence ID" value="NZ_JAAIKB010000014.1"/>
</dbReference>
<reference evidence="2 3" key="1">
    <citation type="submission" date="2020-02" db="EMBL/GenBank/DDBJ databases">
        <authorList>
            <person name="Kim H.M."/>
            <person name="Jeon C.O."/>
        </authorList>
    </citation>
    <scope>NUCLEOTIDE SEQUENCE [LARGE SCALE GENOMIC DNA]</scope>
    <source>
        <strain evidence="2 3">PeD5</strain>
    </source>
</reference>
<keyword evidence="1" id="KW-1133">Transmembrane helix</keyword>
<dbReference type="InterPro" id="IPR010331">
    <property type="entry name" value="ExoD"/>
</dbReference>
<keyword evidence="1" id="KW-0472">Membrane</keyword>
<accession>A0A6M1LS98</accession>
<reference evidence="2 3" key="2">
    <citation type="submission" date="2020-03" db="EMBL/GenBank/DDBJ databases">
        <title>Roseomonas stagni sp. nov., isolated from pond water in Japan.</title>
        <authorList>
            <person name="Furuhata K."/>
            <person name="Miyamoto H."/>
            <person name="Goto K."/>
        </authorList>
    </citation>
    <scope>NUCLEOTIDE SEQUENCE [LARGE SCALE GENOMIC DNA]</scope>
    <source>
        <strain evidence="2 3">PeD5</strain>
    </source>
</reference>
<proteinExistence type="predicted"/>
<feature type="transmembrane region" description="Helical" evidence="1">
    <location>
        <begin position="178"/>
        <end position="206"/>
    </location>
</feature>
<sequence length="216" mass="22509">MDHHQGAAPGAPPGAPVSVLLDRLARDWPTATLTLGDLATALGQRGFGVLIVLFALPNLLPFYLPGLSTVAGLPMMLVAAQLAAGRPGPTLPRFIAGRRLRRDTLRRATTRAMPWLLRVERMAHPRPSALTSATGERVVGLWVLLLGLVVILPTPFTNAPPALACLIMAIGVVENDSVTIALGAVLGLLAAALSLTILASIGLALLATFNHLIGSP</sequence>
<protein>
    <submittedName>
        <fullName evidence="2">Exopolysaccharide biosynthesis protein</fullName>
    </submittedName>
</protein>
<dbReference type="PANTHER" id="PTHR41795:SF1">
    <property type="entry name" value="EXOPOLYSACCHARIDE SYNTHESIS PROTEIN"/>
    <property type="match status" value="1"/>
</dbReference>
<dbReference type="PANTHER" id="PTHR41795">
    <property type="entry name" value="EXOPOLYSACCHARIDE SYNTHESIS PROTEIN"/>
    <property type="match status" value="1"/>
</dbReference>
<organism evidence="2 3">
    <name type="scientific">Falsiroseomonas algicola</name>
    <dbReference type="NCBI Taxonomy" id="2716930"/>
    <lineage>
        <taxon>Bacteria</taxon>
        <taxon>Pseudomonadati</taxon>
        <taxon>Pseudomonadota</taxon>
        <taxon>Alphaproteobacteria</taxon>
        <taxon>Acetobacterales</taxon>
        <taxon>Roseomonadaceae</taxon>
        <taxon>Falsiroseomonas</taxon>
    </lineage>
</organism>
<feature type="transmembrane region" description="Helical" evidence="1">
    <location>
        <begin position="33"/>
        <end position="56"/>
    </location>
</feature>
<name>A0A6M1LS98_9PROT</name>
<dbReference type="EMBL" id="JAAIKB010000014">
    <property type="protein sequence ID" value="NGM23315.1"/>
    <property type="molecule type" value="Genomic_DNA"/>
</dbReference>
<keyword evidence="1" id="KW-0812">Transmembrane</keyword>
<evidence type="ECO:0000256" key="1">
    <source>
        <dbReference type="SAM" id="Phobius"/>
    </source>
</evidence>
<keyword evidence="3" id="KW-1185">Reference proteome</keyword>
<dbReference type="Proteomes" id="UP000475385">
    <property type="component" value="Unassembled WGS sequence"/>
</dbReference>
<evidence type="ECO:0000313" key="2">
    <source>
        <dbReference type="EMBL" id="NGM23315.1"/>
    </source>
</evidence>